<accession>A0A814CBF4</accession>
<gene>
    <name evidence="1" type="ORF">OXX778_LOCUS13269</name>
</gene>
<protein>
    <submittedName>
        <fullName evidence="1">Uncharacterized protein</fullName>
    </submittedName>
</protein>
<dbReference type="EMBL" id="CAJNOC010002521">
    <property type="protein sequence ID" value="CAF0937968.1"/>
    <property type="molecule type" value="Genomic_DNA"/>
</dbReference>
<dbReference type="AlphaFoldDB" id="A0A814CBF4"/>
<proteinExistence type="predicted"/>
<comment type="caution">
    <text evidence="1">The sequence shown here is derived from an EMBL/GenBank/DDBJ whole genome shotgun (WGS) entry which is preliminary data.</text>
</comment>
<evidence type="ECO:0000313" key="1">
    <source>
        <dbReference type="EMBL" id="CAF0937968.1"/>
    </source>
</evidence>
<reference evidence="1" key="1">
    <citation type="submission" date="2021-02" db="EMBL/GenBank/DDBJ databases">
        <authorList>
            <person name="Nowell W R."/>
        </authorList>
    </citation>
    <scope>NUCLEOTIDE SEQUENCE</scope>
    <source>
        <strain evidence="1">Ploen Becks lab</strain>
    </source>
</reference>
<sequence>MLKIFRNSVKFLSENNWKIEKASYNLIQKQFYVNNAEPSNTHLRDETTRSQDLHKVSNIIKEFTGGKEFYFDCYIKDIKVYDKPLFDQLMETHGATVYTDKSDIKKEVLLDNLQKDIQNIIVLVKFEKEVEFSLVKSFMVHKSDLFKNFTNATFTLKRNRFDSINQTIRFYYLCTNHSKSKKCRNNKLKTTYYLDKKYMTIEWNHSVCLC</sequence>
<evidence type="ECO:0000313" key="2">
    <source>
        <dbReference type="Proteomes" id="UP000663879"/>
    </source>
</evidence>
<name>A0A814CBF4_9BILA</name>
<dbReference type="Proteomes" id="UP000663879">
    <property type="component" value="Unassembled WGS sequence"/>
</dbReference>
<organism evidence="1 2">
    <name type="scientific">Brachionus calyciflorus</name>
    <dbReference type="NCBI Taxonomy" id="104777"/>
    <lineage>
        <taxon>Eukaryota</taxon>
        <taxon>Metazoa</taxon>
        <taxon>Spiralia</taxon>
        <taxon>Gnathifera</taxon>
        <taxon>Rotifera</taxon>
        <taxon>Eurotatoria</taxon>
        <taxon>Monogononta</taxon>
        <taxon>Pseudotrocha</taxon>
        <taxon>Ploima</taxon>
        <taxon>Brachionidae</taxon>
        <taxon>Brachionus</taxon>
    </lineage>
</organism>
<keyword evidence="2" id="KW-1185">Reference proteome</keyword>